<evidence type="ECO:0000256" key="2">
    <source>
        <dbReference type="ARBA" id="ARBA00022670"/>
    </source>
</evidence>
<dbReference type="InterPro" id="IPR002477">
    <property type="entry name" value="Peptidoglycan-bd-like"/>
</dbReference>
<accession>A0AAW5E7Z7</accession>
<sequence length="327" mass="36373">MKKSNVTREALVVTSIAAGFFFGAPLVADASEQNLDPTQPNTYQFNTNQILRYGHTGYSVRFLQFELKKQNFYYETIDGLYGPQTQDAVRRFQKLYDLKIDGIAGVETLQKLNDIILKPKPKFLGLGDEGPEVEQIQEKLMRLNYYNGKIDGIFGKVTESSIISYQEKYKIVDTKGLATEETIDHILKNKNIKGPTIRIKKVQVASTNSVDSSIISIAMNYLGVPYVWGGTSPSGFDCSGYLQYVFAEKGITIPRTVAGIWNHGQSVEKLSVGDVVFFQTYKKGPSHAGIYIGNGNFIHSGLSNGISIASLDSNYWKSRYLGAKRIG</sequence>
<dbReference type="Proteomes" id="UP001431131">
    <property type="component" value="Unassembled WGS sequence"/>
</dbReference>
<dbReference type="PANTHER" id="PTHR47053">
    <property type="entry name" value="MUREIN DD-ENDOPEPTIDASE MEPH-RELATED"/>
    <property type="match status" value="1"/>
</dbReference>
<dbReference type="PROSITE" id="PS51935">
    <property type="entry name" value="NLPC_P60"/>
    <property type="match status" value="1"/>
</dbReference>
<reference evidence="7" key="1">
    <citation type="submission" date="2022-02" db="EMBL/GenBank/DDBJ databases">
        <title>Fredinandcohnia quinoae sp. nov. isolated from Chenopodium quinoa seeds.</title>
        <authorList>
            <person name="Saati-Santamaria Z."/>
            <person name="Flores-Felix J.D."/>
            <person name="Igual J.M."/>
            <person name="Velazquez E."/>
            <person name="Garcia-Fraile P."/>
            <person name="Martinez-Molina E."/>
        </authorList>
    </citation>
    <scope>NUCLEOTIDE SEQUENCE</scope>
    <source>
        <strain evidence="7">SECRCQ15</strain>
    </source>
</reference>
<keyword evidence="5" id="KW-0732">Signal</keyword>
<gene>
    <name evidence="7" type="ORF">MJG50_18680</name>
</gene>
<feature type="signal peptide" evidence="5">
    <location>
        <begin position="1"/>
        <end position="30"/>
    </location>
</feature>
<evidence type="ECO:0000256" key="1">
    <source>
        <dbReference type="ARBA" id="ARBA00007074"/>
    </source>
</evidence>
<dbReference type="SUPFAM" id="SSF54001">
    <property type="entry name" value="Cysteine proteinases"/>
    <property type="match status" value="1"/>
</dbReference>
<evidence type="ECO:0000256" key="3">
    <source>
        <dbReference type="ARBA" id="ARBA00022801"/>
    </source>
</evidence>
<name>A0AAW5E7Z7_9BACI</name>
<keyword evidence="8" id="KW-1185">Reference proteome</keyword>
<evidence type="ECO:0000313" key="8">
    <source>
        <dbReference type="Proteomes" id="UP001431131"/>
    </source>
</evidence>
<evidence type="ECO:0000256" key="5">
    <source>
        <dbReference type="SAM" id="SignalP"/>
    </source>
</evidence>
<dbReference type="Gene3D" id="3.90.1720.10">
    <property type="entry name" value="endopeptidase domain like (from Nostoc punctiforme)"/>
    <property type="match status" value="1"/>
</dbReference>
<keyword evidence="3" id="KW-0378">Hydrolase</keyword>
<dbReference type="InterPro" id="IPR051202">
    <property type="entry name" value="Peptidase_C40"/>
</dbReference>
<evidence type="ECO:0000259" key="6">
    <source>
        <dbReference type="PROSITE" id="PS51935"/>
    </source>
</evidence>
<evidence type="ECO:0000256" key="4">
    <source>
        <dbReference type="ARBA" id="ARBA00022807"/>
    </source>
</evidence>
<comment type="similarity">
    <text evidence="1">Belongs to the peptidase C40 family.</text>
</comment>
<keyword evidence="4" id="KW-0788">Thiol protease</keyword>
<dbReference type="Pfam" id="PF00877">
    <property type="entry name" value="NLPC_P60"/>
    <property type="match status" value="1"/>
</dbReference>
<dbReference type="GO" id="GO:0008234">
    <property type="term" value="F:cysteine-type peptidase activity"/>
    <property type="evidence" value="ECO:0007669"/>
    <property type="project" value="UniProtKB-KW"/>
</dbReference>
<dbReference type="EMBL" id="JAKTTI010000039">
    <property type="protein sequence ID" value="MCH1627365.1"/>
    <property type="molecule type" value="Genomic_DNA"/>
</dbReference>
<evidence type="ECO:0000313" key="7">
    <source>
        <dbReference type="EMBL" id="MCH1627365.1"/>
    </source>
</evidence>
<proteinExistence type="inferred from homology"/>
<dbReference type="GO" id="GO:0006508">
    <property type="term" value="P:proteolysis"/>
    <property type="evidence" value="ECO:0007669"/>
    <property type="project" value="UniProtKB-KW"/>
</dbReference>
<dbReference type="SUPFAM" id="SSF47090">
    <property type="entry name" value="PGBD-like"/>
    <property type="match status" value="2"/>
</dbReference>
<dbReference type="RefSeq" id="WP_240257282.1">
    <property type="nucleotide sequence ID" value="NZ_JAKTTI010000039.1"/>
</dbReference>
<dbReference type="Pfam" id="PF01471">
    <property type="entry name" value="PG_binding_1"/>
    <property type="match status" value="2"/>
</dbReference>
<dbReference type="PANTHER" id="PTHR47053:SF1">
    <property type="entry name" value="MUREIN DD-ENDOPEPTIDASE MEPH-RELATED"/>
    <property type="match status" value="1"/>
</dbReference>
<feature type="domain" description="NlpC/P60" evidence="6">
    <location>
        <begin position="208"/>
        <end position="327"/>
    </location>
</feature>
<dbReference type="InterPro" id="IPR036365">
    <property type="entry name" value="PGBD-like_sf"/>
</dbReference>
<protein>
    <submittedName>
        <fullName evidence="7">NlpC/P60 family protein</fullName>
    </submittedName>
</protein>
<organism evidence="7 8">
    <name type="scientific">Fredinandcohnia quinoae</name>
    <dbReference type="NCBI Taxonomy" id="2918902"/>
    <lineage>
        <taxon>Bacteria</taxon>
        <taxon>Bacillati</taxon>
        <taxon>Bacillota</taxon>
        <taxon>Bacilli</taxon>
        <taxon>Bacillales</taxon>
        <taxon>Bacillaceae</taxon>
        <taxon>Fredinandcohnia</taxon>
    </lineage>
</organism>
<dbReference type="Gene3D" id="1.10.101.10">
    <property type="entry name" value="PGBD-like superfamily/PGBD"/>
    <property type="match status" value="2"/>
</dbReference>
<feature type="chain" id="PRO_5043599303" evidence="5">
    <location>
        <begin position="31"/>
        <end position="327"/>
    </location>
</feature>
<dbReference type="InterPro" id="IPR000064">
    <property type="entry name" value="NLP_P60_dom"/>
</dbReference>
<dbReference type="InterPro" id="IPR036366">
    <property type="entry name" value="PGBDSf"/>
</dbReference>
<dbReference type="AlphaFoldDB" id="A0AAW5E7Z7"/>
<keyword evidence="2" id="KW-0645">Protease</keyword>
<comment type="caution">
    <text evidence="7">The sequence shown here is derived from an EMBL/GenBank/DDBJ whole genome shotgun (WGS) entry which is preliminary data.</text>
</comment>
<dbReference type="InterPro" id="IPR038765">
    <property type="entry name" value="Papain-like_cys_pep_sf"/>
</dbReference>